<dbReference type="Proteomes" id="UP000504636">
    <property type="component" value="Unplaced"/>
</dbReference>
<evidence type="ECO:0000259" key="1">
    <source>
        <dbReference type="Pfam" id="PF06985"/>
    </source>
</evidence>
<dbReference type="RefSeq" id="XP_033570308.1">
    <property type="nucleotide sequence ID" value="XM_033714485.1"/>
</dbReference>
<dbReference type="PANTHER" id="PTHR33112:SF1">
    <property type="entry name" value="HETEROKARYON INCOMPATIBILITY DOMAIN-CONTAINING PROTEIN"/>
    <property type="match status" value="1"/>
</dbReference>
<organism evidence="2">
    <name type="scientific">Mytilinidion resinicola</name>
    <dbReference type="NCBI Taxonomy" id="574789"/>
    <lineage>
        <taxon>Eukaryota</taxon>
        <taxon>Fungi</taxon>
        <taxon>Dikarya</taxon>
        <taxon>Ascomycota</taxon>
        <taxon>Pezizomycotina</taxon>
        <taxon>Dothideomycetes</taxon>
        <taxon>Pleosporomycetidae</taxon>
        <taxon>Mytilinidiales</taxon>
        <taxon>Mytilinidiaceae</taxon>
        <taxon>Mytilinidion</taxon>
    </lineage>
</organism>
<dbReference type="PANTHER" id="PTHR33112">
    <property type="entry name" value="DOMAIN PROTEIN, PUTATIVE-RELATED"/>
    <property type="match status" value="1"/>
</dbReference>
<reference evidence="4" key="2">
    <citation type="submission" date="2020-04" db="EMBL/GenBank/DDBJ databases">
        <authorList>
            <consortium name="NCBI Genome Project"/>
        </authorList>
    </citation>
    <scope>NUCLEOTIDE SEQUENCE</scope>
    <source>
        <strain evidence="4">CBS 304.34</strain>
    </source>
</reference>
<reference evidence="4" key="3">
    <citation type="submission" date="2025-04" db="UniProtKB">
        <authorList>
            <consortium name="RefSeq"/>
        </authorList>
    </citation>
    <scope>IDENTIFICATION</scope>
    <source>
        <strain evidence="4">CBS 304.34</strain>
    </source>
</reference>
<dbReference type="OrthoDB" id="5428863at2759"/>
<dbReference type="InterPro" id="IPR010730">
    <property type="entry name" value="HET"/>
</dbReference>
<reference evidence="2 4" key="1">
    <citation type="journal article" date="2020" name="Stud. Mycol.">
        <title>101 Dothideomycetes genomes: a test case for predicting lifestyles and emergence of pathogens.</title>
        <authorList>
            <person name="Haridas S."/>
            <person name="Albert R."/>
            <person name="Binder M."/>
            <person name="Bloem J."/>
            <person name="Labutti K."/>
            <person name="Salamov A."/>
            <person name="Andreopoulos B."/>
            <person name="Baker S."/>
            <person name="Barry K."/>
            <person name="Bills G."/>
            <person name="Bluhm B."/>
            <person name="Cannon C."/>
            <person name="Castanera R."/>
            <person name="Culley D."/>
            <person name="Daum C."/>
            <person name="Ezra D."/>
            <person name="Gonzalez J."/>
            <person name="Henrissat B."/>
            <person name="Kuo A."/>
            <person name="Liang C."/>
            <person name="Lipzen A."/>
            <person name="Lutzoni F."/>
            <person name="Magnuson J."/>
            <person name="Mondo S."/>
            <person name="Nolan M."/>
            <person name="Ohm R."/>
            <person name="Pangilinan J."/>
            <person name="Park H.-J."/>
            <person name="Ramirez L."/>
            <person name="Alfaro M."/>
            <person name="Sun H."/>
            <person name="Tritt A."/>
            <person name="Yoshinaga Y."/>
            <person name="Zwiers L.-H."/>
            <person name="Turgeon B."/>
            <person name="Goodwin S."/>
            <person name="Spatafora J."/>
            <person name="Crous P."/>
            <person name="Grigoriev I."/>
        </authorList>
    </citation>
    <scope>NUCLEOTIDE SEQUENCE</scope>
    <source>
        <strain evidence="2 4">CBS 304.34</strain>
    </source>
</reference>
<dbReference type="AlphaFoldDB" id="A0A6A6Y5P4"/>
<evidence type="ECO:0000313" key="4">
    <source>
        <dbReference type="RefSeq" id="XP_033570308.1"/>
    </source>
</evidence>
<feature type="non-terminal residue" evidence="2">
    <location>
        <position position="1"/>
    </location>
</feature>
<name>A0A6A6Y5P4_9PEZI</name>
<gene>
    <name evidence="2 4" type="ORF">BDZ99DRAFT_349411</name>
</gene>
<keyword evidence="3" id="KW-1185">Reference proteome</keyword>
<proteinExistence type="predicted"/>
<protein>
    <submittedName>
        <fullName evidence="2 4">HET-domain-containing protein</fullName>
    </submittedName>
</protein>
<dbReference type="EMBL" id="MU003718">
    <property type="protein sequence ID" value="KAF2803344.1"/>
    <property type="molecule type" value="Genomic_DNA"/>
</dbReference>
<evidence type="ECO:0000313" key="3">
    <source>
        <dbReference type="Proteomes" id="UP000504636"/>
    </source>
</evidence>
<dbReference type="Pfam" id="PF06985">
    <property type="entry name" value="HET"/>
    <property type="match status" value="1"/>
</dbReference>
<feature type="domain" description="Heterokaryon incompatibility" evidence="1">
    <location>
        <begin position="51"/>
        <end position="186"/>
    </location>
</feature>
<evidence type="ECO:0000313" key="2">
    <source>
        <dbReference type="EMBL" id="KAF2803344.1"/>
    </source>
</evidence>
<feature type="non-terminal residue" evidence="2">
    <location>
        <position position="293"/>
    </location>
</feature>
<accession>A0A6A6Y5P4</accession>
<sequence>IDWDPVKDWINFCKNHHRKHCKREEQRHVAGLRLIDCETRQIIQATDALDYITLSYVWGKSSEDEDPPNESSLPERVPRTIEHAVHVTKALGFRYLWVDRYCVPQHGPEKQRMIQEMDLVYENSELTLIAAAGETPAHGLPGIGGTSRKLRPPIQLGSHSAVVASFSLVEEIQKTKWNTRAWTYQEALLSRRKLVFSEQGMFFQCGAMQCFESLSLPLVSLHTKDLEGFRAAVNIPVAFPIRGVGKDSLEISDRINEYSKRDLTYDDDSLKAFYGIIQRFSKMILPLAHLSGV</sequence>
<dbReference type="GeneID" id="54455378"/>